<dbReference type="NCBIfam" id="TIGR01727">
    <property type="entry name" value="oligo_HPY"/>
    <property type="match status" value="1"/>
</dbReference>
<feature type="transmembrane region" description="Helical" evidence="13">
    <location>
        <begin position="104"/>
        <end position="137"/>
    </location>
</feature>
<dbReference type="InterPro" id="IPR035906">
    <property type="entry name" value="MetI-like_sf"/>
</dbReference>
<evidence type="ECO:0000313" key="16">
    <source>
        <dbReference type="EMBL" id="OIK01006.1"/>
    </source>
</evidence>
<protein>
    <submittedName>
        <fullName evidence="16">Peptide ABC transporter ATP-binding protein</fullName>
    </submittedName>
</protein>
<evidence type="ECO:0000256" key="13">
    <source>
        <dbReference type="RuleBase" id="RU363032"/>
    </source>
</evidence>
<gene>
    <name evidence="16" type="ORF">BIV24_01900</name>
</gene>
<dbReference type="SUPFAM" id="SSF161098">
    <property type="entry name" value="MetI-like"/>
    <property type="match status" value="1"/>
</dbReference>
<dbReference type="OrthoDB" id="3327300at2"/>
<dbReference type="SMART" id="SM00382">
    <property type="entry name" value="AAA"/>
    <property type="match status" value="1"/>
</dbReference>
<evidence type="ECO:0000259" key="15">
    <source>
        <dbReference type="PROSITE" id="PS50928"/>
    </source>
</evidence>
<dbReference type="PROSITE" id="PS50893">
    <property type="entry name" value="ABC_TRANSPORTER_2"/>
    <property type="match status" value="1"/>
</dbReference>
<dbReference type="GO" id="GO:0015833">
    <property type="term" value="P:peptide transport"/>
    <property type="evidence" value="ECO:0007669"/>
    <property type="project" value="InterPro"/>
</dbReference>
<dbReference type="Pfam" id="PF00005">
    <property type="entry name" value="ABC_tran"/>
    <property type="match status" value="1"/>
</dbReference>
<keyword evidence="7 13" id="KW-0812">Transmembrane</keyword>
<feature type="transmembrane region" description="Helical" evidence="13">
    <location>
        <begin position="233"/>
        <end position="255"/>
    </location>
</feature>
<dbReference type="InterPro" id="IPR050388">
    <property type="entry name" value="ABC_Ni/Peptide_Import"/>
</dbReference>
<evidence type="ECO:0000256" key="12">
    <source>
        <dbReference type="ARBA" id="ARBA00023136"/>
    </source>
</evidence>
<evidence type="ECO:0000256" key="4">
    <source>
        <dbReference type="ARBA" id="ARBA00022448"/>
    </source>
</evidence>
<keyword evidence="11 13" id="KW-1133">Transmembrane helix</keyword>
<evidence type="ECO:0000256" key="5">
    <source>
        <dbReference type="ARBA" id="ARBA00022475"/>
    </source>
</evidence>
<keyword evidence="17" id="KW-1185">Reference proteome</keyword>
<evidence type="ECO:0000313" key="17">
    <source>
        <dbReference type="Proteomes" id="UP000179935"/>
    </source>
</evidence>
<dbReference type="Gene3D" id="1.10.3720.10">
    <property type="entry name" value="MetI-like"/>
    <property type="match status" value="1"/>
</dbReference>
<comment type="subcellular location">
    <subcellularLocation>
        <location evidence="13">Cell membrane</location>
        <topology evidence="13">Multi-pass membrane protein</topology>
    </subcellularLocation>
    <subcellularLocation>
        <location evidence="2">Cell membrane</location>
        <topology evidence="2">Peripheral membrane protein</topology>
    </subcellularLocation>
    <subcellularLocation>
        <location evidence="1">Membrane</location>
        <topology evidence="1">Multi-pass membrane protein</topology>
    </subcellularLocation>
</comment>
<keyword evidence="8" id="KW-0547">Nucleotide-binding</keyword>
<feature type="domain" description="ABC transporter" evidence="14">
    <location>
        <begin position="287"/>
        <end position="537"/>
    </location>
</feature>
<evidence type="ECO:0000256" key="3">
    <source>
        <dbReference type="ARBA" id="ARBA00005417"/>
    </source>
</evidence>
<keyword evidence="12 13" id="KW-0472">Membrane</keyword>
<evidence type="ECO:0000256" key="11">
    <source>
        <dbReference type="ARBA" id="ARBA00022989"/>
    </source>
</evidence>
<keyword evidence="4 13" id="KW-0813">Transport</keyword>
<keyword evidence="9 16" id="KW-0067">ATP-binding</keyword>
<evidence type="ECO:0000256" key="7">
    <source>
        <dbReference type="ARBA" id="ARBA00022692"/>
    </source>
</evidence>
<dbReference type="PANTHER" id="PTHR43297:SF14">
    <property type="entry name" value="ATPASE AAA-TYPE CORE DOMAIN-CONTAINING PROTEIN"/>
    <property type="match status" value="1"/>
</dbReference>
<evidence type="ECO:0000256" key="6">
    <source>
        <dbReference type="ARBA" id="ARBA00022519"/>
    </source>
</evidence>
<dbReference type="Gene3D" id="3.40.50.300">
    <property type="entry name" value="P-loop containing nucleotide triphosphate hydrolases"/>
    <property type="match status" value="1"/>
</dbReference>
<dbReference type="Proteomes" id="UP000179935">
    <property type="component" value="Unassembled WGS sequence"/>
</dbReference>
<dbReference type="PANTHER" id="PTHR43297">
    <property type="entry name" value="OLIGOPEPTIDE TRANSPORT ATP-BINDING PROTEIN APPD"/>
    <property type="match status" value="1"/>
</dbReference>
<dbReference type="InterPro" id="IPR003439">
    <property type="entry name" value="ABC_transporter-like_ATP-bd"/>
</dbReference>
<feature type="transmembrane region" description="Helical" evidence="13">
    <location>
        <begin position="183"/>
        <end position="208"/>
    </location>
</feature>
<keyword evidence="5" id="KW-1003">Cell membrane</keyword>
<dbReference type="InterPro" id="IPR000515">
    <property type="entry name" value="MetI-like"/>
</dbReference>
<dbReference type="Pfam" id="PF00528">
    <property type="entry name" value="BPD_transp_1"/>
    <property type="match status" value="1"/>
</dbReference>
<evidence type="ECO:0000256" key="2">
    <source>
        <dbReference type="ARBA" id="ARBA00004202"/>
    </source>
</evidence>
<evidence type="ECO:0000256" key="8">
    <source>
        <dbReference type="ARBA" id="ARBA00022741"/>
    </source>
</evidence>
<dbReference type="EMBL" id="MLYP01000005">
    <property type="protein sequence ID" value="OIK01006.1"/>
    <property type="molecule type" value="Genomic_DNA"/>
</dbReference>
<dbReference type="InterPro" id="IPR017871">
    <property type="entry name" value="ABC_transporter-like_CS"/>
</dbReference>
<evidence type="ECO:0000256" key="9">
    <source>
        <dbReference type="ARBA" id="ARBA00022840"/>
    </source>
</evidence>
<dbReference type="GO" id="GO:0005524">
    <property type="term" value="F:ATP binding"/>
    <property type="evidence" value="ECO:0007669"/>
    <property type="project" value="UniProtKB-KW"/>
</dbReference>
<dbReference type="InterPro" id="IPR027417">
    <property type="entry name" value="P-loop_NTPase"/>
</dbReference>
<comment type="similarity">
    <text evidence="13">Belongs to the binding-protein-dependent transport system permease family.</text>
</comment>
<dbReference type="GO" id="GO:0055085">
    <property type="term" value="P:transmembrane transport"/>
    <property type="evidence" value="ECO:0007669"/>
    <property type="project" value="InterPro"/>
</dbReference>
<dbReference type="AlphaFoldDB" id="A0A1S2Q635"/>
<keyword evidence="10" id="KW-1278">Translocase</keyword>
<dbReference type="PROSITE" id="PS00211">
    <property type="entry name" value="ABC_TRANSPORTER_1"/>
    <property type="match status" value="1"/>
</dbReference>
<comment type="caution">
    <text evidence="16">The sequence shown here is derived from an EMBL/GenBank/DDBJ whole genome shotgun (WGS) entry which is preliminary data.</text>
</comment>
<evidence type="ECO:0000256" key="10">
    <source>
        <dbReference type="ARBA" id="ARBA00022967"/>
    </source>
</evidence>
<dbReference type="GO" id="GO:0005886">
    <property type="term" value="C:plasma membrane"/>
    <property type="evidence" value="ECO:0007669"/>
    <property type="project" value="UniProtKB-SubCell"/>
</dbReference>
<dbReference type="InterPro" id="IPR013563">
    <property type="entry name" value="Oligopep_ABC_C"/>
</dbReference>
<keyword evidence="6" id="KW-0997">Cell inner membrane</keyword>
<dbReference type="GO" id="GO:0016887">
    <property type="term" value="F:ATP hydrolysis activity"/>
    <property type="evidence" value="ECO:0007669"/>
    <property type="project" value="InterPro"/>
</dbReference>
<dbReference type="CDD" id="cd03257">
    <property type="entry name" value="ABC_NikE_OppD_transporters"/>
    <property type="match status" value="1"/>
</dbReference>
<proteinExistence type="inferred from homology"/>
<sequence>MGVITLTMLGSLTVLAMVGPALWGQAADRPNPSAVLQGPTAGHLLGTDHLGRDLLARLLAATGLSLLLAVAATLLGATAGITLGALTAVVGVRTRRMLGALINLLLAFPGLLVAMFFAVLFGAGAGGAVFALAVAYAPGFARIAQTLAAKVTETDFMAAARVLGLRRHRLLLRHVLPHIAEPLMLNTTVAAGSTLVALSGLSFLGLGVQPPSYDWGLLLSQGLDRIYSEPLPAVAPGIAIVYAGVAFQLLGEMLAKAAARRTRPRQMAEPAVRPAHVDRTASVDQVLEVEDLRVAIPTAAGVVRPVRGVSLDLRRGEIVGLVGESGSGKSLTALAIADLLPEHAKSTWRANRFLGTDTKSLTRKERRRQLATGMAVIFQNPASAFNPSLRIGTQMTEAVRAHHNTPRAEAVEQALTELQRVTLPAGHRLLRSRPFQLSGGQRQRVAIATASMMRPDLIIADEPTTALDVTVQRQIVDLLRRIRHDDATAILFISHDIALVANTCDRVLVMYAGTIVENLPAHALATGTRHPYTRALVESVPDMTADRTHPLRTIKGSPPDPYGEISGCPFYDRCAHRQDRCAQERPVLSPLGPGHEIACWHPLPQAQREAEEAAK</sequence>
<dbReference type="FunFam" id="3.40.50.300:FF:000016">
    <property type="entry name" value="Oligopeptide ABC transporter ATP-binding component"/>
    <property type="match status" value="1"/>
</dbReference>
<accession>A0A1S2Q635</accession>
<dbReference type="PROSITE" id="PS50928">
    <property type="entry name" value="ABC_TM1"/>
    <property type="match status" value="1"/>
</dbReference>
<comment type="similarity">
    <text evidence="3">Belongs to the ABC transporter superfamily.</text>
</comment>
<reference evidence="16 17" key="1">
    <citation type="submission" date="2016-10" db="EMBL/GenBank/DDBJ databases">
        <title>Genome sequence of Streptomyces sp. MUSC 93.</title>
        <authorList>
            <person name="Lee L.-H."/>
            <person name="Ser H.-L."/>
            <person name="Law J.W.-F."/>
        </authorList>
    </citation>
    <scope>NUCLEOTIDE SEQUENCE [LARGE SCALE GENOMIC DNA]</scope>
    <source>
        <strain evidence="16 17">MUSC 93</strain>
    </source>
</reference>
<dbReference type="STRING" id="1428652.BIV24_01900"/>
<organism evidence="16 17">
    <name type="scientific">Streptomyces colonosanans</name>
    <dbReference type="NCBI Taxonomy" id="1428652"/>
    <lineage>
        <taxon>Bacteria</taxon>
        <taxon>Bacillati</taxon>
        <taxon>Actinomycetota</taxon>
        <taxon>Actinomycetes</taxon>
        <taxon>Kitasatosporales</taxon>
        <taxon>Streptomycetaceae</taxon>
        <taxon>Streptomyces</taxon>
    </lineage>
</organism>
<feature type="domain" description="ABC transmembrane type-1" evidence="15">
    <location>
        <begin position="62"/>
        <end position="251"/>
    </location>
</feature>
<dbReference type="SUPFAM" id="SSF52540">
    <property type="entry name" value="P-loop containing nucleoside triphosphate hydrolases"/>
    <property type="match status" value="1"/>
</dbReference>
<dbReference type="Pfam" id="PF08352">
    <property type="entry name" value="oligo_HPY"/>
    <property type="match status" value="1"/>
</dbReference>
<evidence type="ECO:0000256" key="1">
    <source>
        <dbReference type="ARBA" id="ARBA00004141"/>
    </source>
</evidence>
<evidence type="ECO:0000259" key="14">
    <source>
        <dbReference type="PROSITE" id="PS50893"/>
    </source>
</evidence>
<dbReference type="InterPro" id="IPR003593">
    <property type="entry name" value="AAA+_ATPase"/>
</dbReference>
<name>A0A1S2Q635_9ACTN</name>
<feature type="transmembrane region" description="Helical" evidence="13">
    <location>
        <begin position="64"/>
        <end position="92"/>
    </location>
</feature>
<dbReference type="RefSeq" id="WP_071364343.1">
    <property type="nucleotide sequence ID" value="NZ_MLYP01000005.1"/>
</dbReference>